<reference evidence="1" key="1">
    <citation type="journal article" date="2017" name="Science">
        <title>Giant viruses with an expanded complement of translation system components.</title>
        <authorList>
            <person name="Schulz F."/>
            <person name="Yutin N."/>
            <person name="Ivanova N.N."/>
            <person name="Ortega D.R."/>
            <person name="Lee T.K."/>
            <person name="Vierheilig J."/>
            <person name="Daims H."/>
            <person name="Horn M."/>
            <person name="Wagner M."/>
            <person name="Jensen G.J."/>
            <person name="Kyrpides N.C."/>
            <person name="Koonin E.V."/>
            <person name="Woyke T."/>
        </authorList>
    </citation>
    <scope>NUCLEOTIDE SEQUENCE</scope>
    <source>
        <strain evidence="1">ILV1</strain>
    </source>
</reference>
<name>A0A1V0SD36_9VIRU</name>
<gene>
    <name evidence="1" type="ORF">Indivirus_2_5</name>
</gene>
<sequence length="137" mass="16183">MKVTQDCEAKVIFYNCTDETIFDDVIGYYKEHDKYIYHSLKKEQLKGKKEKFKELLENGGGSYLLKRIMSLPNDTFDAKIELYDDDQIAFIDDDTNDLFTYNEELGMYVNIENMITVNPDNHGTNEMIFFTYAKVFY</sequence>
<evidence type="ECO:0000313" key="1">
    <source>
        <dbReference type="EMBL" id="ARF09626.1"/>
    </source>
</evidence>
<organism evidence="1">
    <name type="scientific">Indivirus ILV1</name>
    <dbReference type="NCBI Taxonomy" id="1977633"/>
    <lineage>
        <taxon>Viruses</taxon>
        <taxon>Varidnaviria</taxon>
        <taxon>Bamfordvirae</taxon>
        <taxon>Nucleocytoviricota</taxon>
        <taxon>Megaviricetes</taxon>
        <taxon>Imitervirales</taxon>
        <taxon>Mimiviridae</taxon>
        <taxon>Klosneuvirinae</taxon>
        <taxon>Indivirus</taxon>
    </lineage>
</organism>
<protein>
    <submittedName>
        <fullName evidence="1">Uncharacterized protein</fullName>
    </submittedName>
</protein>
<dbReference type="EMBL" id="KY684086">
    <property type="protein sequence ID" value="ARF09626.1"/>
    <property type="molecule type" value="Genomic_DNA"/>
</dbReference>
<proteinExistence type="predicted"/>
<accession>A0A1V0SD36</accession>